<dbReference type="GO" id="GO:0015833">
    <property type="term" value="P:peptide transport"/>
    <property type="evidence" value="ECO:0007669"/>
    <property type="project" value="TreeGrafter"/>
</dbReference>
<dbReference type="PROSITE" id="PS51257">
    <property type="entry name" value="PROKAR_LIPOPROTEIN"/>
    <property type="match status" value="1"/>
</dbReference>
<evidence type="ECO:0000313" key="4">
    <source>
        <dbReference type="Proteomes" id="UP000199622"/>
    </source>
</evidence>
<reference evidence="4" key="1">
    <citation type="submission" date="2016-10" db="EMBL/GenBank/DDBJ databases">
        <authorList>
            <person name="Varghese N."/>
            <person name="Submissions S."/>
        </authorList>
    </citation>
    <scope>NUCLEOTIDE SEQUENCE [LARGE SCALE GENOMIC DNA]</scope>
    <source>
        <strain evidence="4">DSM 44544</strain>
    </source>
</reference>
<dbReference type="GO" id="GO:0043190">
    <property type="term" value="C:ATP-binding cassette (ABC) transporter complex"/>
    <property type="evidence" value="ECO:0007669"/>
    <property type="project" value="InterPro"/>
</dbReference>
<accession>A0A1H4T7B6</accession>
<dbReference type="CDD" id="cd08509">
    <property type="entry name" value="PBP2_TmCBP_oligosaccharides_like"/>
    <property type="match status" value="1"/>
</dbReference>
<protein>
    <submittedName>
        <fullName evidence="3">Peptide/nickel transport system substrate-binding protein</fullName>
    </submittedName>
</protein>
<dbReference type="RefSeq" id="WP_091309656.1">
    <property type="nucleotide sequence ID" value="NZ_FNSO01000004.1"/>
</dbReference>
<dbReference type="GO" id="GO:0042597">
    <property type="term" value="C:periplasmic space"/>
    <property type="evidence" value="ECO:0007669"/>
    <property type="project" value="UniProtKB-ARBA"/>
</dbReference>
<dbReference type="Gene3D" id="3.10.105.10">
    <property type="entry name" value="Dipeptide-binding Protein, Domain 3"/>
    <property type="match status" value="1"/>
</dbReference>
<dbReference type="Gene3D" id="3.40.190.10">
    <property type="entry name" value="Periplasmic binding protein-like II"/>
    <property type="match status" value="1"/>
</dbReference>
<sequence>MSGTPFRRVRSSLITAIAAALLAAGCSGGGESASRDATLVAYLGQAGDMQVNFNPFSSSVIEGPGTIFEPLFFFNITKDVAPQPLLGTAYSWNADGTKLSITLRPGVQFSDGTPFTARDVVFTLDMVAKHKSINTTGYNGKAVAPDDTHVEITFPAPAFTQGPQVLGRTFMVPQHLWSKIADPANDVIAQPVGTGPYKLDSFKPQAFTYTANPAYWGGEPAVKHIRFLGLSGNQAGADALAAKQIDWQTGPVPDIKNVAKTYAGYQAVITPMFQVALFACANAALGCTGPQTDPAVRQAIYRAINRTQLNALAFEGTASDISPGFALLERDAKWISPKLKEKAAPDAPDPAQAATLLQGAGYTRGGDGVFAKDGKPLELTVQVPSGWTDYITAVDTMAQQLKQAGIKLISQQVSYNEWADARTRGRFQLLIDQLLQGPSADPYYTFNYYFATETTAKVGESAYPNYSRFSDPEVDAALNALKQIAPDDAAKRQPLYDVVQTKAEQAMPYIPVLTSGTISVYHDAKFTGWPTKDNLYAFPAVWNRPDQAQIYKALKPAGP</sequence>
<dbReference type="PIRSF" id="PIRSF002741">
    <property type="entry name" value="MppA"/>
    <property type="match status" value="1"/>
</dbReference>
<evidence type="ECO:0000259" key="2">
    <source>
        <dbReference type="Pfam" id="PF00496"/>
    </source>
</evidence>
<dbReference type="EMBL" id="FNSO01000004">
    <property type="protein sequence ID" value="SEC52403.1"/>
    <property type="molecule type" value="Genomic_DNA"/>
</dbReference>
<dbReference type="Pfam" id="PF00496">
    <property type="entry name" value="SBP_bac_5"/>
    <property type="match status" value="1"/>
</dbReference>
<dbReference type="STRING" id="208445.SAMN04489727_4064"/>
<dbReference type="SUPFAM" id="SSF53850">
    <property type="entry name" value="Periplasmic binding protein-like II"/>
    <property type="match status" value="1"/>
</dbReference>
<proteinExistence type="predicted"/>
<dbReference type="PANTHER" id="PTHR30290">
    <property type="entry name" value="PERIPLASMIC BINDING COMPONENT OF ABC TRANSPORTER"/>
    <property type="match status" value="1"/>
</dbReference>
<dbReference type="GO" id="GO:1904680">
    <property type="term" value="F:peptide transmembrane transporter activity"/>
    <property type="evidence" value="ECO:0007669"/>
    <property type="project" value="TreeGrafter"/>
</dbReference>
<feature type="domain" description="Solute-binding protein family 5" evidence="2">
    <location>
        <begin position="82"/>
        <end position="452"/>
    </location>
</feature>
<keyword evidence="4" id="KW-1185">Reference proteome</keyword>
<dbReference type="InterPro" id="IPR000914">
    <property type="entry name" value="SBP_5_dom"/>
</dbReference>
<evidence type="ECO:0000256" key="1">
    <source>
        <dbReference type="SAM" id="SignalP"/>
    </source>
</evidence>
<organism evidence="3 4">
    <name type="scientific">Amycolatopsis tolypomycina</name>
    <dbReference type="NCBI Taxonomy" id="208445"/>
    <lineage>
        <taxon>Bacteria</taxon>
        <taxon>Bacillati</taxon>
        <taxon>Actinomycetota</taxon>
        <taxon>Actinomycetes</taxon>
        <taxon>Pseudonocardiales</taxon>
        <taxon>Pseudonocardiaceae</taxon>
        <taxon>Amycolatopsis</taxon>
    </lineage>
</organism>
<dbReference type="InterPro" id="IPR039424">
    <property type="entry name" value="SBP_5"/>
</dbReference>
<dbReference type="OrthoDB" id="9764591at2"/>
<name>A0A1H4T7B6_9PSEU</name>
<dbReference type="Proteomes" id="UP000199622">
    <property type="component" value="Unassembled WGS sequence"/>
</dbReference>
<feature type="chain" id="PRO_5038718956" evidence="1">
    <location>
        <begin position="24"/>
        <end position="559"/>
    </location>
</feature>
<dbReference type="PANTHER" id="PTHR30290:SF82">
    <property type="entry name" value="ABC-TYPE DIPEPTIDE_OLIGOPEPTIDE TRANSPORT SYSTEM, PERIPLASMIC COMPONENT"/>
    <property type="match status" value="1"/>
</dbReference>
<dbReference type="AlphaFoldDB" id="A0A1H4T7B6"/>
<keyword evidence="1" id="KW-0732">Signal</keyword>
<gene>
    <name evidence="3" type="ORF">SAMN04489727_4064</name>
</gene>
<dbReference type="InterPro" id="IPR030678">
    <property type="entry name" value="Peptide/Ni-bd"/>
</dbReference>
<feature type="signal peptide" evidence="1">
    <location>
        <begin position="1"/>
        <end position="23"/>
    </location>
</feature>
<evidence type="ECO:0000313" key="3">
    <source>
        <dbReference type="EMBL" id="SEC52403.1"/>
    </source>
</evidence>
<dbReference type="Gene3D" id="3.90.76.10">
    <property type="entry name" value="Dipeptide-binding Protein, Domain 1"/>
    <property type="match status" value="1"/>
</dbReference>